<organism evidence="4 5">
    <name type="scientific">Shimia abyssi</name>
    <dbReference type="NCBI Taxonomy" id="1662395"/>
    <lineage>
        <taxon>Bacteria</taxon>
        <taxon>Pseudomonadati</taxon>
        <taxon>Pseudomonadota</taxon>
        <taxon>Alphaproteobacteria</taxon>
        <taxon>Rhodobacterales</taxon>
        <taxon>Roseobacteraceae</taxon>
    </lineage>
</organism>
<proteinExistence type="predicted"/>
<evidence type="ECO:0000313" key="5">
    <source>
        <dbReference type="Proteomes" id="UP000240418"/>
    </source>
</evidence>
<dbReference type="Gene3D" id="3.40.50.720">
    <property type="entry name" value="NAD(P)-binding Rossmann-like Domain"/>
    <property type="match status" value="1"/>
</dbReference>
<evidence type="ECO:0000313" key="4">
    <source>
        <dbReference type="EMBL" id="PSL17738.1"/>
    </source>
</evidence>
<dbReference type="PRINTS" id="PR00084">
    <property type="entry name" value="MTLDHDRGNASE"/>
</dbReference>
<dbReference type="RefSeq" id="WP_243403721.1">
    <property type="nucleotide sequence ID" value="NZ_PYGJ01000015.1"/>
</dbReference>
<dbReference type="InterPro" id="IPR050988">
    <property type="entry name" value="Mannitol_DH/Oxidoreductase"/>
</dbReference>
<dbReference type="PANTHER" id="PTHR43362:SF1">
    <property type="entry name" value="MANNITOL DEHYDROGENASE 2-RELATED"/>
    <property type="match status" value="1"/>
</dbReference>
<dbReference type="Pfam" id="PF08125">
    <property type="entry name" value="Mannitol_dh_C"/>
    <property type="match status" value="1"/>
</dbReference>
<dbReference type="InterPro" id="IPR036291">
    <property type="entry name" value="NAD(P)-bd_dom_sf"/>
</dbReference>
<dbReference type="InterPro" id="IPR013118">
    <property type="entry name" value="Mannitol_DH_C"/>
</dbReference>
<gene>
    <name evidence="4" type="ORF">CLV88_11585</name>
</gene>
<keyword evidence="1" id="KW-0560">Oxidoreductase</keyword>
<evidence type="ECO:0000259" key="3">
    <source>
        <dbReference type="Pfam" id="PF08125"/>
    </source>
</evidence>
<dbReference type="PANTHER" id="PTHR43362">
    <property type="entry name" value="MANNITOL DEHYDROGENASE DSF1-RELATED"/>
    <property type="match status" value="1"/>
</dbReference>
<dbReference type="InterPro" id="IPR013131">
    <property type="entry name" value="Mannitol_DH_N"/>
</dbReference>
<dbReference type="Proteomes" id="UP000240418">
    <property type="component" value="Unassembled WGS sequence"/>
</dbReference>
<evidence type="ECO:0000256" key="1">
    <source>
        <dbReference type="ARBA" id="ARBA00023002"/>
    </source>
</evidence>
<dbReference type="SUPFAM" id="SSF48179">
    <property type="entry name" value="6-phosphogluconate dehydrogenase C-terminal domain-like"/>
    <property type="match status" value="1"/>
</dbReference>
<accession>A0A2P8F7P9</accession>
<dbReference type="SUPFAM" id="SSF51735">
    <property type="entry name" value="NAD(P)-binding Rossmann-fold domains"/>
    <property type="match status" value="1"/>
</dbReference>
<dbReference type="AlphaFoldDB" id="A0A2P8F7P9"/>
<feature type="domain" description="Mannitol dehydrogenase N-terminal" evidence="2">
    <location>
        <begin position="19"/>
        <end position="264"/>
    </location>
</feature>
<reference evidence="4 5" key="1">
    <citation type="submission" date="2018-03" db="EMBL/GenBank/DDBJ databases">
        <title>Genomic Encyclopedia of Archaeal and Bacterial Type Strains, Phase II (KMG-II): from individual species to whole genera.</title>
        <authorList>
            <person name="Goeker M."/>
        </authorList>
    </citation>
    <scope>NUCLEOTIDE SEQUENCE [LARGE SCALE GENOMIC DNA]</scope>
    <source>
        <strain evidence="4 5">DSM 100673</strain>
    </source>
</reference>
<feature type="domain" description="Mannitol dehydrogenase C-terminal" evidence="3">
    <location>
        <begin position="274"/>
        <end position="433"/>
    </location>
</feature>
<sequence length="475" mass="51989">MSDADETRLRRTEEAPKTGIVHLGLGAFFRAHGAVYIKQAMARSGGNWGIVGVSLRSPGIRNLLAPQEGVYTAVELSAQGLKPQSIDVVSDVLVAPENPQAVLDAMVDDSVRIVSLTVTEKGYCRGGADGALDLDHPEIENDLASNLPKSAIGFIVRALDNRRRKGLRPFTVLSLDNLPANGALTRRIVCEMAARVDSDLADWIASECCFPCTMVDRIVPAMTPDTIARLHRETGIHDPAAVVHEPFRQWVIEDSFVDGQRPEFEAVGAQLVDDVEPFENMKLRMLNGTHSAMAYIGSIAGHDTVEVAINDPAISAFLDTMWQEEIIPSLVAPPETDLADYAAALRERYRNPEIRHLLEQIAMDGSQKLPQRILDPLFENLAAGRPAEKLMTVVAAWFRFLSQRADGEQINDPISSDLCAAMRGHADDRALVLGLLSVDQVFGPYPTDQISDALVRRFQAMSVQNIQQDLGKVLS</sequence>
<dbReference type="InterPro" id="IPR000669">
    <property type="entry name" value="Mannitol_DH"/>
</dbReference>
<protein>
    <submittedName>
        <fullName evidence="4">Fructuronate reductase</fullName>
    </submittedName>
</protein>
<dbReference type="Gene3D" id="1.10.1040.10">
    <property type="entry name" value="N-(1-d-carboxylethyl)-l-norvaline Dehydrogenase, domain 2"/>
    <property type="match status" value="1"/>
</dbReference>
<evidence type="ECO:0000259" key="2">
    <source>
        <dbReference type="Pfam" id="PF01232"/>
    </source>
</evidence>
<keyword evidence="5" id="KW-1185">Reference proteome</keyword>
<comment type="caution">
    <text evidence="4">The sequence shown here is derived from an EMBL/GenBank/DDBJ whole genome shotgun (WGS) entry which is preliminary data.</text>
</comment>
<dbReference type="InterPro" id="IPR013328">
    <property type="entry name" value="6PGD_dom2"/>
</dbReference>
<dbReference type="InterPro" id="IPR008927">
    <property type="entry name" value="6-PGluconate_DH-like_C_sf"/>
</dbReference>
<dbReference type="Pfam" id="PF01232">
    <property type="entry name" value="Mannitol_dh"/>
    <property type="match status" value="1"/>
</dbReference>
<dbReference type="GO" id="GO:0016616">
    <property type="term" value="F:oxidoreductase activity, acting on the CH-OH group of donors, NAD or NADP as acceptor"/>
    <property type="evidence" value="ECO:0007669"/>
    <property type="project" value="TreeGrafter"/>
</dbReference>
<dbReference type="EMBL" id="PYGJ01000015">
    <property type="protein sequence ID" value="PSL17738.1"/>
    <property type="molecule type" value="Genomic_DNA"/>
</dbReference>
<name>A0A2P8F7P9_9RHOB</name>